<proteinExistence type="predicted"/>
<evidence type="ECO:0000313" key="4">
    <source>
        <dbReference type="Proteomes" id="UP001549921"/>
    </source>
</evidence>
<feature type="region of interest" description="Disordered" evidence="1">
    <location>
        <begin position="249"/>
        <end position="270"/>
    </location>
</feature>
<accession>A0ABD0T040</accession>
<gene>
    <name evidence="3" type="ORF">ABMA28_002202</name>
</gene>
<dbReference type="AlphaFoldDB" id="A0ABD0T040"/>
<dbReference type="Proteomes" id="UP001549921">
    <property type="component" value="Unassembled WGS sequence"/>
</dbReference>
<feature type="compositionally biased region" description="Acidic residues" evidence="1">
    <location>
        <begin position="249"/>
        <end position="260"/>
    </location>
</feature>
<feature type="domain" description="Ciliogenesis-associated TTC17-interacting protein N-terminal" evidence="2">
    <location>
        <begin position="504"/>
        <end position="670"/>
    </location>
</feature>
<name>A0ABD0T040_LOXSC</name>
<protein>
    <recommendedName>
        <fullName evidence="2">Ciliogenesis-associated TTC17-interacting protein N-terminal domain-containing protein</fullName>
    </recommendedName>
</protein>
<evidence type="ECO:0000256" key="1">
    <source>
        <dbReference type="SAM" id="MobiDB-lite"/>
    </source>
</evidence>
<dbReference type="PANTHER" id="PTHR15505:SF4">
    <property type="entry name" value="RIIA DOMAIN-CONTAINING PROTEIN 1"/>
    <property type="match status" value="1"/>
</dbReference>
<organism evidence="3 4">
    <name type="scientific">Loxostege sticticalis</name>
    <name type="common">Beet webworm moth</name>
    <dbReference type="NCBI Taxonomy" id="481309"/>
    <lineage>
        <taxon>Eukaryota</taxon>
        <taxon>Metazoa</taxon>
        <taxon>Ecdysozoa</taxon>
        <taxon>Arthropoda</taxon>
        <taxon>Hexapoda</taxon>
        <taxon>Insecta</taxon>
        <taxon>Pterygota</taxon>
        <taxon>Neoptera</taxon>
        <taxon>Endopterygota</taxon>
        <taxon>Lepidoptera</taxon>
        <taxon>Glossata</taxon>
        <taxon>Ditrysia</taxon>
        <taxon>Pyraloidea</taxon>
        <taxon>Crambidae</taxon>
        <taxon>Pyraustinae</taxon>
        <taxon>Loxostege</taxon>
    </lineage>
</organism>
<evidence type="ECO:0000313" key="3">
    <source>
        <dbReference type="EMBL" id="KAL0831379.1"/>
    </source>
</evidence>
<sequence length="813" mass="91626">MANTSFTGNISLLDLSQQFPFEIDDQTKKEICFCETLVISCGHYEGDIGEESSDSEWSCHDSTESTTDEVVKNETMLEIKDQVEEEAADETHPEEEGDFHFYFFPDCNKPVPPRDSKASLMIVDGMPQINPDAKGPPPCTCDKDKKGKCDCHTKLPCKCGARTKADCVCAKAEKICICHDGSPQPVCTCKESDVCLCFPDGLRAKCTCDQVEKPCICHPRKKFPSPVCTCKHKPKYEVDDRLRSMIETVEEGSEENDSEEQSVKEETGTVAGEVEEEPCLCQKPDPKPVCRCLKGKDCICTTNACVCGVQKTCVCEPTDDEEPICKSDESKSICSCPVTLECKCDAKSPDDCTCFPNKLCTCGNDPGKCKCFAACDCSAPCICDTKVDNDECICLDKTKQLAKGMVCTCSSKEKEKDEPTKLKRMRAGKQGYRWCHEVDPHHTYFDYGYGRHDKISYKFQEREKIKILGLGDEKEDEEVCAVHGVKAPPYKKKVRKPSIDCCSALGGISICVETLGEDKDKFLVQVVSHSSKEGAKTGTKLVSILDCQLHTMEENRTEHITKKNITKERRSYMTICESGYYNKVTRVCAERDVVKRFYHSFEAARNFLLEGANLVLLRYFGLRRYRGNIKTETVLMDGTICESIYVCHGVSQAIVNGKPLFVCKVERHIIEPSGVLHQTLTVLTLRGYTVSHEWADNCYILHLNPLLNIIPEKDEIEPHEPLREKWREDLQLLSDYLDFKSTRSSEGERYVTEGGTLTGTVRDYLQALLLLRPSDALHFTRHYFAAALSALDLPHDEYFDPSTKHVRYYFFEE</sequence>
<dbReference type="PANTHER" id="PTHR15505">
    <property type="entry name" value="RIIA DOMAIN-CONTAINING PROTEIN 1"/>
    <property type="match status" value="1"/>
</dbReference>
<dbReference type="Pfam" id="PF21772">
    <property type="entry name" value="CATIP_N"/>
    <property type="match status" value="1"/>
</dbReference>
<comment type="caution">
    <text evidence="3">The sequence shown here is derived from an EMBL/GenBank/DDBJ whole genome shotgun (WGS) entry which is preliminary data.</text>
</comment>
<reference evidence="3 4" key="1">
    <citation type="submission" date="2024-06" db="EMBL/GenBank/DDBJ databases">
        <title>A chromosome-level genome assembly of beet webworm, Loxostege sticticalis.</title>
        <authorList>
            <person name="Zhang Y."/>
        </authorList>
    </citation>
    <scope>NUCLEOTIDE SEQUENCE [LARGE SCALE GENOMIC DNA]</scope>
    <source>
        <strain evidence="3">AQ028</strain>
        <tissue evidence="3">Male pupae</tissue>
    </source>
</reference>
<dbReference type="EMBL" id="JBEDNZ010000012">
    <property type="protein sequence ID" value="KAL0831379.1"/>
    <property type="molecule type" value="Genomic_DNA"/>
</dbReference>
<evidence type="ECO:0000259" key="2">
    <source>
        <dbReference type="Pfam" id="PF21772"/>
    </source>
</evidence>
<dbReference type="InterPro" id="IPR048777">
    <property type="entry name" value="CATIP_N"/>
</dbReference>